<dbReference type="EMBL" id="SRLO01000067">
    <property type="protein sequence ID" value="TNN79177.1"/>
    <property type="molecule type" value="Genomic_DNA"/>
</dbReference>
<evidence type="ECO:0000313" key="1">
    <source>
        <dbReference type="EMBL" id="TNN79177.1"/>
    </source>
</evidence>
<gene>
    <name evidence="1" type="ORF">EYF80_010625</name>
</gene>
<dbReference type="Proteomes" id="UP000314294">
    <property type="component" value="Unassembled WGS sequence"/>
</dbReference>
<accession>A0A4Z2IN28</accession>
<evidence type="ECO:0000313" key="2">
    <source>
        <dbReference type="Proteomes" id="UP000314294"/>
    </source>
</evidence>
<reference evidence="1 2" key="1">
    <citation type="submission" date="2019-03" db="EMBL/GenBank/DDBJ databases">
        <title>First draft genome of Liparis tanakae, snailfish: a comprehensive survey of snailfish specific genes.</title>
        <authorList>
            <person name="Kim W."/>
            <person name="Song I."/>
            <person name="Jeong J.-H."/>
            <person name="Kim D."/>
            <person name="Kim S."/>
            <person name="Ryu S."/>
            <person name="Song J.Y."/>
            <person name="Lee S.K."/>
        </authorList>
    </citation>
    <scope>NUCLEOTIDE SEQUENCE [LARGE SCALE GENOMIC DNA]</scope>
    <source>
        <tissue evidence="1">Muscle</tissue>
    </source>
</reference>
<name>A0A4Z2IN28_9TELE</name>
<keyword evidence="2" id="KW-1185">Reference proteome</keyword>
<dbReference type="AlphaFoldDB" id="A0A4Z2IN28"/>
<protein>
    <submittedName>
        <fullName evidence="1">Uncharacterized protein</fullName>
    </submittedName>
</protein>
<organism evidence="1 2">
    <name type="scientific">Liparis tanakae</name>
    <name type="common">Tanaka's snailfish</name>
    <dbReference type="NCBI Taxonomy" id="230148"/>
    <lineage>
        <taxon>Eukaryota</taxon>
        <taxon>Metazoa</taxon>
        <taxon>Chordata</taxon>
        <taxon>Craniata</taxon>
        <taxon>Vertebrata</taxon>
        <taxon>Euteleostomi</taxon>
        <taxon>Actinopterygii</taxon>
        <taxon>Neopterygii</taxon>
        <taxon>Teleostei</taxon>
        <taxon>Neoteleostei</taxon>
        <taxon>Acanthomorphata</taxon>
        <taxon>Eupercaria</taxon>
        <taxon>Perciformes</taxon>
        <taxon>Cottioidei</taxon>
        <taxon>Cottales</taxon>
        <taxon>Liparidae</taxon>
        <taxon>Liparis</taxon>
    </lineage>
</organism>
<sequence length="132" mass="14903">MQIELLIHGIRCHNLMKNGLMVAMVCQKDAADLQVGDGWCAVDLHVGGVGRGQLEAISKPKHRGSRRTSRYMCWLSWPMELLAVQRYWPAYVNRTFFKIPFPASPTRLHLSYHGSSGSLRMPYTEQALSVSS</sequence>
<comment type="caution">
    <text evidence="1">The sequence shown here is derived from an EMBL/GenBank/DDBJ whole genome shotgun (WGS) entry which is preliminary data.</text>
</comment>
<proteinExistence type="predicted"/>